<evidence type="ECO:0000313" key="13">
    <source>
        <dbReference type="EMBL" id="MBB6228726.1"/>
    </source>
</evidence>
<dbReference type="GO" id="GO:0036374">
    <property type="term" value="F:glutathione hydrolase activity"/>
    <property type="evidence" value="ECO:0007669"/>
    <property type="project" value="UniProtKB-UniRule"/>
</dbReference>
<keyword evidence="6 11" id="KW-0865">Zymogen</keyword>
<dbReference type="InterPro" id="IPR051792">
    <property type="entry name" value="GGT_bact"/>
</dbReference>
<feature type="binding site" evidence="10">
    <location>
        <position position="105"/>
    </location>
    <ligand>
        <name>L-glutamate</name>
        <dbReference type="ChEBI" id="CHEBI:29985"/>
    </ligand>
</feature>
<feature type="binding site" evidence="10">
    <location>
        <position position="480"/>
    </location>
    <ligand>
        <name>L-glutamate</name>
        <dbReference type="ChEBI" id="CHEBI:29985"/>
    </ligand>
</feature>
<dbReference type="InterPro" id="IPR000101">
    <property type="entry name" value="GGT_peptidase"/>
</dbReference>
<accession>A0A841L982</accession>
<reference evidence="13 14" key="1">
    <citation type="submission" date="2020-08" db="EMBL/GenBank/DDBJ databases">
        <title>Genomic Encyclopedia of Type Strains, Phase IV (KMG-IV): sequencing the most valuable type-strain genomes for metagenomic binning, comparative biology and taxonomic classification.</title>
        <authorList>
            <person name="Goeker M."/>
        </authorList>
    </citation>
    <scope>NUCLEOTIDE SEQUENCE [LARGE SCALE GENOMIC DNA]</scope>
    <source>
        <strain evidence="13 14">DSM 102189</strain>
    </source>
</reference>
<keyword evidence="4 11" id="KW-0808">Transferase</keyword>
<comment type="subunit">
    <text evidence="11">This enzyme consists of two polypeptide chains, which are synthesized in precursor form from a single polypeptide.</text>
</comment>
<dbReference type="InterPro" id="IPR043137">
    <property type="entry name" value="GGT_ssub_C"/>
</dbReference>
<comment type="catalytic activity">
    <reaction evidence="2 11">
        <text>glutathione + H2O = L-cysteinylglycine + L-glutamate</text>
        <dbReference type="Rhea" id="RHEA:28807"/>
        <dbReference type="ChEBI" id="CHEBI:15377"/>
        <dbReference type="ChEBI" id="CHEBI:29985"/>
        <dbReference type="ChEBI" id="CHEBI:57925"/>
        <dbReference type="ChEBI" id="CHEBI:61694"/>
        <dbReference type="EC" id="3.4.19.13"/>
    </reaction>
</comment>
<evidence type="ECO:0000256" key="10">
    <source>
        <dbReference type="PIRSR" id="PIRSR600101-2"/>
    </source>
</evidence>
<comment type="catalytic activity">
    <reaction evidence="1 11">
        <text>an S-substituted glutathione + H2O = an S-substituted L-cysteinylglycine + L-glutamate</text>
        <dbReference type="Rhea" id="RHEA:59468"/>
        <dbReference type="ChEBI" id="CHEBI:15377"/>
        <dbReference type="ChEBI" id="CHEBI:29985"/>
        <dbReference type="ChEBI" id="CHEBI:90779"/>
        <dbReference type="ChEBI" id="CHEBI:143103"/>
        <dbReference type="EC" id="3.4.19.13"/>
    </reaction>
</comment>
<feature type="active site" description="Nucleophile" evidence="9">
    <location>
        <position position="393"/>
    </location>
</feature>
<protein>
    <recommendedName>
        <fullName evidence="11">Glutathione hydrolase proenzyme</fullName>
        <ecNumber evidence="11">2.3.2.2</ecNumber>
        <ecNumber evidence="11">3.4.19.13</ecNumber>
    </recommendedName>
    <component>
        <recommendedName>
            <fullName evidence="11">Glutathione hydrolase large chain</fullName>
        </recommendedName>
    </component>
    <component>
        <recommendedName>
            <fullName evidence="11">Glutathione hydrolase small chain</fullName>
        </recommendedName>
    </component>
</protein>
<dbReference type="PANTHER" id="PTHR43199">
    <property type="entry name" value="GLUTATHIONE HYDROLASE"/>
    <property type="match status" value="1"/>
</dbReference>
<evidence type="ECO:0000256" key="7">
    <source>
        <dbReference type="ARBA" id="ARBA00023315"/>
    </source>
</evidence>
<dbReference type="SUPFAM" id="SSF56235">
    <property type="entry name" value="N-terminal nucleophile aminohydrolases (Ntn hydrolases)"/>
    <property type="match status" value="1"/>
</dbReference>
<evidence type="ECO:0000256" key="11">
    <source>
        <dbReference type="RuleBase" id="RU368036"/>
    </source>
</evidence>
<sequence length="576" mass="58760">MNKALRLLPLLLAAACTTGNPVPPAMAAAPAADGATFGAMTTAADPRGAEAGLAMLRQGGNAIDAAAAMMLAMTVVEPQSSGIGGGGFLMYQAAGARNPDSFDGREKAPMAATDRLFMGADGKPMSGREAVPGGKSVGVPGNVAMVAMAHARHGKLPWAALFKPAIELARGGYEITPRMARSIASSAPRLALTPEATAIYLNADGTPKPAGTRIVNEALAQTLEAIASQGPKAFYTGRVAQSIVTRVTTAPMNPATMTLADLAGYEAKARIPVCGQYRSYKVCSMGPPSAGGTAVIAILKQLEGFDLGKLGAASPVSWHLFAESSRLAFADRATYGGDADFVEVPTAGLVSDEYLRARGGLIKAEARMAVAEAGKPRGALAFTPGPGGEVPSTTHFAAADGSGNVASWTSTVEGGFGSQMVASGMVLNNELTDFSFEPEKNGAPVANRVQGGKRPRSSMAPAIVYDARGQVVLAVGAAGGMTIPAQVAKAIIGVLDWKLSVSDAIALPLVYVNGDTLYAEGGEQGDMLKPIVPALEAMGHKVVVTPLGLKANGLERTAKGWRGGADPRSEGTSLGF</sequence>
<dbReference type="Proteomes" id="UP000538147">
    <property type="component" value="Unassembled WGS sequence"/>
</dbReference>
<dbReference type="Gene3D" id="3.60.20.40">
    <property type="match status" value="1"/>
</dbReference>
<evidence type="ECO:0000256" key="8">
    <source>
        <dbReference type="ARBA" id="ARBA00047417"/>
    </source>
</evidence>
<dbReference type="InterPro" id="IPR029055">
    <property type="entry name" value="Ntn_hydrolases_N"/>
</dbReference>
<evidence type="ECO:0000256" key="4">
    <source>
        <dbReference type="ARBA" id="ARBA00022679"/>
    </source>
</evidence>
<dbReference type="GO" id="GO:0103068">
    <property type="term" value="F:leukotriene C4 gamma-glutamyl transferase activity"/>
    <property type="evidence" value="ECO:0007669"/>
    <property type="project" value="UniProtKB-EC"/>
</dbReference>
<feature type="chain" id="PRO_5032303188" description="Glutathione hydrolase proenzyme" evidence="12">
    <location>
        <begin position="28"/>
        <end position="576"/>
    </location>
</feature>
<comment type="similarity">
    <text evidence="3 11">Belongs to the gamma-glutamyltransferase family.</text>
</comment>
<evidence type="ECO:0000313" key="14">
    <source>
        <dbReference type="Proteomes" id="UP000538147"/>
    </source>
</evidence>
<dbReference type="PRINTS" id="PR01210">
    <property type="entry name" value="GGTRANSPTASE"/>
</dbReference>
<dbReference type="PANTHER" id="PTHR43199:SF1">
    <property type="entry name" value="GLUTATHIONE HYDROLASE PROENZYME"/>
    <property type="match status" value="1"/>
</dbReference>
<gene>
    <name evidence="13" type="ORF">FHS79_002917</name>
</gene>
<feature type="signal peptide" evidence="12">
    <location>
        <begin position="1"/>
        <end position="27"/>
    </location>
</feature>
<dbReference type="EC" id="3.4.19.13" evidence="11"/>
<name>A0A841L982_9SPHN</name>
<dbReference type="Pfam" id="PF01019">
    <property type="entry name" value="G_glu_transpept"/>
    <property type="match status" value="1"/>
</dbReference>
<dbReference type="EC" id="2.3.2.2" evidence="11"/>
<keyword evidence="12" id="KW-0732">Signal</keyword>
<keyword evidence="14" id="KW-1185">Reference proteome</keyword>
<keyword evidence="11" id="KW-0317">Glutathione biosynthesis</keyword>
<dbReference type="UniPathway" id="UPA00204"/>
<comment type="PTM">
    <text evidence="11">Cleaved by autocatalysis into a large and a small subunit.</text>
</comment>
<evidence type="ECO:0000256" key="3">
    <source>
        <dbReference type="ARBA" id="ARBA00009381"/>
    </source>
</evidence>
<evidence type="ECO:0000256" key="2">
    <source>
        <dbReference type="ARBA" id="ARBA00001089"/>
    </source>
</evidence>
<organism evidence="13 14">
    <name type="scientific">Polymorphobacter multimanifer</name>
    <dbReference type="NCBI Taxonomy" id="1070431"/>
    <lineage>
        <taxon>Bacteria</taxon>
        <taxon>Pseudomonadati</taxon>
        <taxon>Pseudomonadota</taxon>
        <taxon>Alphaproteobacteria</taxon>
        <taxon>Sphingomonadales</taxon>
        <taxon>Sphingosinicellaceae</taxon>
        <taxon>Polymorphobacter</taxon>
    </lineage>
</organism>
<dbReference type="InterPro" id="IPR043138">
    <property type="entry name" value="GGT_lsub"/>
</dbReference>
<dbReference type="NCBIfam" id="TIGR00066">
    <property type="entry name" value="g_glut_trans"/>
    <property type="match status" value="1"/>
</dbReference>
<dbReference type="Gene3D" id="1.10.246.130">
    <property type="match status" value="1"/>
</dbReference>
<comment type="catalytic activity">
    <reaction evidence="8 11">
        <text>an N-terminal (5-L-glutamyl)-[peptide] + an alpha-amino acid = 5-L-glutamyl amino acid + an N-terminal L-alpha-aminoacyl-[peptide]</text>
        <dbReference type="Rhea" id="RHEA:23904"/>
        <dbReference type="Rhea" id="RHEA-COMP:9780"/>
        <dbReference type="Rhea" id="RHEA-COMP:9795"/>
        <dbReference type="ChEBI" id="CHEBI:77644"/>
        <dbReference type="ChEBI" id="CHEBI:78597"/>
        <dbReference type="ChEBI" id="CHEBI:78599"/>
        <dbReference type="ChEBI" id="CHEBI:78608"/>
        <dbReference type="EC" id="2.3.2.2"/>
    </reaction>
</comment>
<dbReference type="RefSeq" id="WP_184201589.1">
    <property type="nucleotide sequence ID" value="NZ_JACIIV010000023.1"/>
</dbReference>
<evidence type="ECO:0000256" key="5">
    <source>
        <dbReference type="ARBA" id="ARBA00022801"/>
    </source>
</evidence>
<evidence type="ECO:0000256" key="12">
    <source>
        <dbReference type="SAM" id="SignalP"/>
    </source>
</evidence>
<feature type="binding site" evidence="10">
    <location>
        <begin position="457"/>
        <end position="458"/>
    </location>
    <ligand>
        <name>L-glutamate</name>
        <dbReference type="ChEBI" id="CHEBI:29985"/>
    </ligand>
</feature>
<proteinExistence type="inferred from homology"/>
<evidence type="ECO:0000256" key="6">
    <source>
        <dbReference type="ARBA" id="ARBA00023145"/>
    </source>
</evidence>
<evidence type="ECO:0000256" key="1">
    <source>
        <dbReference type="ARBA" id="ARBA00001049"/>
    </source>
</evidence>
<dbReference type="EMBL" id="JACIIV010000023">
    <property type="protein sequence ID" value="MBB6228726.1"/>
    <property type="molecule type" value="Genomic_DNA"/>
</dbReference>
<comment type="pathway">
    <text evidence="11">Sulfur metabolism; glutathione metabolism.</text>
</comment>
<dbReference type="AlphaFoldDB" id="A0A841L982"/>
<comment type="caution">
    <text evidence="13">The sequence shown here is derived from an EMBL/GenBank/DDBJ whole genome shotgun (WGS) entry which is preliminary data.</text>
</comment>
<dbReference type="GO" id="GO:0006751">
    <property type="term" value="P:glutathione catabolic process"/>
    <property type="evidence" value="ECO:0007669"/>
    <property type="project" value="UniProtKB-UniRule"/>
</dbReference>
<dbReference type="GO" id="GO:0006750">
    <property type="term" value="P:glutathione biosynthetic process"/>
    <property type="evidence" value="ECO:0007669"/>
    <property type="project" value="UniProtKB-KW"/>
</dbReference>
<keyword evidence="5 11" id="KW-0378">Hydrolase</keyword>
<keyword evidence="7 11" id="KW-0012">Acyltransferase</keyword>
<feature type="binding site" evidence="10">
    <location>
        <position position="433"/>
    </location>
    <ligand>
        <name>L-glutamate</name>
        <dbReference type="ChEBI" id="CHEBI:29985"/>
    </ligand>
</feature>
<evidence type="ECO:0000256" key="9">
    <source>
        <dbReference type="PIRSR" id="PIRSR600101-1"/>
    </source>
</evidence>